<dbReference type="AlphaFoldDB" id="A0A261EPX0"/>
<dbReference type="EMBL" id="MWWR01000025">
    <property type="protein sequence ID" value="OZG48900.1"/>
    <property type="molecule type" value="Genomic_DNA"/>
</dbReference>
<evidence type="ECO:0000313" key="3">
    <source>
        <dbReference type="Proteomes" id="UP000216725"/>
    </source>
</evidence>
<name>A0A261EPX0_9BIFI</name>
<protein>
    <submittedName>
        <fullName evidence="2">TolA domain-containing protein</fullName>
    </submittedName>
</protein>
<reference evidence="2 3" key="1">
    <citation type="journal article" date="2017" name="BMC Genomics">
        <title>Comparative genomic and phylogenomic analyses of the Bifidobacteriaceae family.</title>
        <authorList>
            <person name="Lugli G.A."/>
            <person name="Milani C."/>
            <person name="Turroni F."/>
            <person name="Duranti S."/>
            <person name="Mancabelli L."/>
            <person name="Mangifesta M."/>
            <person name="Ferrario C."/>
            <person name="Modesto M."/>
            <person name="Mattarelli P."/>
            <person name="Jiri K."/>
            <person name="van Sinderen D."/>
            <person name="Ventura M."/>
        </authorList>
    </citation>
    <scope>NUCLEOTIDE SEQUENCE [LARGE SCALE GENOMIC DNA]</scope>
    <source>
        <strain evidence="2 3">DSM 24742</strain>
    </source>
</reference>
<keyword evidence="3" id="KW-1185">Reference proteome</keyword>
<feature type="compositionally biased region" description="Low complexity" evidence="1">
    <location>
        <begin position="48"/>
        <end position="67"/>
    </location>
</feature>
<proteinExistence type="predicted"/>
<evidence type="ECO:0000256" key="1">
    <source>
        <dbReference type="SAM" id="MobiDB-lite"/>
    </source>
</evidence>
<organism evidence="2 3">
    <name type="scientific">Pseudoscardovia radai</name>
    <dbReference type="NCBI Taxonomy" id="987066"/>
    <lineage>
        <taxon>Bacteria</taxon>
        <taxon>Bacillati</taxon>
        <taxon>Actinomycetota</taxon>
        <taxon>Actinomycetes</taxon>
        <taxon>Bifidobacteriales</taxon>
        <taxon>Bifidobacteriaceae</taxon>
        <taxon>Pseudoscardovia</taxon>
    </lineage>
</organism>
<feature type="region of interest" description="Disordered" evidence="1">
    <location>
        <begin position="1"/>
        <end position="201"/>
    </location>
</feature>
<feature type="compositionally biased region" description="Pro residues" evidence="1">
    <location>
        <begin position="177"/>
        <end position="187"/>
    </location>
</feature>
<sequence>MTGNTDAPKDTHAALPHHRATSRPPGTHAPNAQGRRPAGNQMTCKVAQNTLLSSQTTTTPAGKPAGTLRPAAPRGSKEETYTNPANNANPPPTNTPKPLQNTNHHRRVANHPKHQPKPTQNPKTPPKHPKTTQQTPNTGVSHHCRPPPSHHITEFPATNRPSESSIVENRHLHPEPISCPTPRPWHPFPSQSVLSPTIPCATRGTKASGRVRIVYG</sequence>
<accession>A0A261EPX0</accession>
<dbReference type="Proteomes" id="UP000216725">
    <property type="component" value="Unassembled WGS sequence"/>
</dbReference>
<feature type="compositionally biased region" description="Basic residues" evidence="1">
    <location>
        <begin position="103"/>
        <end position="116"/>
    </location>
</feature>
<comment type="caution">
    <text evidence="2">The sequence shown here is derived from an EMBL/GenBank/DDBJ whole genome shotgun (WGS) entry which is preliminary data.</text>
</comment>
<evidence type="ECO:0000313" key="2">
    <source>
        <dbReference type="EMBL" id="OZG48900.1"/>
    </source>
</evidence>
<gene>
    <name evidence="2" type="ORF">PSRA_1745</name>
</gene>